<proteinExistence type="predicted"/>
<evidence type="ECO:0000313" key="4">
    <source>
        <dbReference type="Proteomes" id="UP000283766"/>
    </source>
</evidence>
<sequence>MSKDFIITLQRDRRKDDTDESTVGRDASKCPHTVFLYDYDGNLVKIVDLGIPVMRIASEEQSNTLYAIGVNPDFVLVKYEL</sequence>
<evidence type="ECO:0000313" key="3">
    <source>
        <dbReference type="Proteomes" id="UP000261295"/>
    </source>
</evidence>
<evidence type="ECO:0000313" key="1">
    <source>
        <dbReference type="EMBL" id="RGM56658.1"/>
    </source>
</evidence>
<dbReference type="Proteomes" id="UP000261295">
    <property type="component" value="Unassembled WGS sequence"/>
</dbReference>
<dbReference type="Proteomes" id="UP000283766">
    <property type="component" value="Unassembled WGS sequence"/>
</dbReference>
<gene>
    <name evidence="2" type="ORF">DW216_08880</name>
    <name evidence="1" type="ORF">DXC07_06890</name>
</gene>
<accession>A0A3E4XNH4</accession>
<name>A0A3E4XNH4_BACUN</name>
<protein>
    <submittedName>
        <fullName evidence="1">Uncharacterized protein</fullName>
    </submittedName>
</protein>
<reference evidence="3 4" key="1">
    <citation type="submission" date="2018-08" db="EMBL/GenBank/DDBJ databases">
        <title>A genome reference for cultivated species of the human gut microbiota.</title>
        <authorList>
            <person name="Zou Y."/>
            <person name="Xue W."/>
            <person name="Luo G."/>
        </authorList>
    </citation>
    <scope>NUCLEOTIDE SEQUENCE [LARGE SCALE GENOMIC DNA]</scope>
    <source>
        <strain evidence="2 4">AM18-14LB</strain>
        <strain evidence="1 3">OM07-9</strain>
    </source>
</reference>
<dbReference type="EMBL" id="QSTL01000004">
    <property type="protein sequence ID" value="RGM56658.1"/>
    <property type="molecule type" value="Genomic_DNA"/>
</dbReference>
<organism evidence="1 3">
    <name type="scientific">Bacteroides uniformis</name>
    <dbReference type="NCBI Taxonomy" id="820"/>
    <lineage>
        <taxon>Bacteria</taxon>
        <taxon>Pseudomonadati</taxon>
        <taxon>Bacteroidota</taxon>
        <taxon>Bacteroidia</taxon>
        <taxon>Bacteroidales</taxon>
        <taxon>Bacteroidaceae</taxon>
        <taxon>Bacteroides</taxon>
    </lineage>
</organism>
<dbReference type="EMBL" id="QRJL01000004">
    <property type="protein sequence ID" value="RHH32094.1"/>
    <property type="molecule type" value="Genomic_DNA"/>
</dbReference>
<comment type="caution">
    <text evidence="1">The sequence shown here is derived from an EMBL/GenBank/DDBJ whole genome shotgun (WGS) entry which is preliminary data.</text>
</comment>
<evidence type="ECO:0000313" key="2">
    <source>
        <dbReference type="EMBL" id="RHH32094.1"/>
    </source>
</evidence>
<dbReference type="AlphaFoldDB" id="A0A3E4XNH4"/>